<dbReference type="Pfam" id="PF00254">
    <property type="entry name" value="FKBP_C"/>
    <property type="match status" value="1"/>
</dbReference>
<comment type="similarity">
    <text evidence="2 6">Belongs to the FKBP-type PPIase family.</text>
</comment>
<dbReference type="InterPro" id="IPR048261">
    <property type="entry name" value="SlpA/SlyD-like_ins_sf"/>
</dbReference>
<dbReference type="AlphaFoldDB" id="D1YZA3"/>
<dbReference type="InterPro" id="IPR001179">
    <property type="entry name" value="PPIase_FKBP_dom"/>
</dbReference>
<protein>
    <recommendedName>
        <fullName evidence="6">Peptidyl-prolyl cis-trans isomerase</fullName>
        <ecNumber evidence="6">5.2.1.8</ecNumber>
    </recommendedName>
</protein>
<dbReference type="InterPro" id="IPR054016">
    <property type="entry name" value="FKBP26_IF"/>
</dbReference>
<dbReference type="EMBL" id="AP011532">
    <property type="protein sequence ID" value="BAI61775.1"/>
    <property type="molecule type" value="Genomic_DNA"/>
</dbReference>
<gene>
    <name evidence="8" type="ordered locus">MCP_1703</name>
</gene>
<evidence type="ECO:0000259" key="7">
    <source>
        <dbReference type="PROSITE" id="PS50059"/>
    </source>
</evidence>
<dbReference type="Gene3D" id="3.10.50.40">
    <property type="match status" value="1"/>
</dbReference>
<dbReference type="FunCoup" id="D1YZA3">
    <property type="interactions" value="15"/>
</dbReference>
<dbReference type="InParanoid" id="D1YZA3"/>
<comment type="catalytic activity">
    <reaction evidence="1 5 6">
        <text>[protein]-peptidylproline (omega=180) = [protein]-peptidylproline (omega=0)</text>
        <dbReference type="Rhea" id="RHEA:16237"/>
        <dbReference type="Rhea" id="RHEA-COMP:10747"/>
        <dbReference type="Rhea" id="RHEA-COMP:10748"/>
        <dbReference type="ChEBI" id="CHEBI:83833"/>
        <dbReference type="ChEBI" id="CHEBI:83834"/>
        <dbReference type="EC" id="5.2.1.8"/>
    </reaction>
</comment>
<evidence type="ECO:0000256" key="2">
    <source>
        <dbReference type="ARBA" id="ARBA00006577"/>
    </source>
</evidence>
<evidence type="ECO:0000256" key="5">
    <source>
        <dbReference type="PROSITE-ProRule" id="PRU00277"/>
    </source>
</evidence>
<dbReference type="Gene3D" id="2.40.10.330">
    <property type="match status" value="1"/>
</dbReference>
<evidence type="ECO:0000256" key="6">
    <source>
        <dbReference type="RuleBase" id="RU003915"/>
    </source>
</evidence>
<dbReference type="RefSeq" id="WP_012900454.1">
    <property type="nucleotide sequence ID" value="NC_013665.1"/>
</dbReference>
<dbReference type="eggNOG" id="arCOG00980">
    <property type="taxonomic scope" value="Archaea"/>
</dbReference>
<reference evidence="9" key="3">
    <citation type="journal article" date="2011" name="PLoS ONE">
        <title>Genome sequence of a mesophilic hydrogenotrophic methanogen Methanocella paludicola, the first cultivated representative of the order Methanocellales.</title>
        <authorList>
            <person name="Sakai S."/>
            <person name="Takaki Y."/>
            <person name="Shimamura S."/>
            <person name="Sekine M."/>
            <person name="Tajima T."/>
            <person name="Kosugi H."/>
            <person name="Ichikawa N."/>
            <person name="Tasumi E."/>
            <person name="Hiraki A.T."/>
            <person name="Shimizu A."/>
            <person name="Kato Y."/>
            <person name="Nishiko R."/>
            <person name="Mori K."/>
            <person name="Fujita N."/>
            <person name="Imachi H."/>
            <person name="Takai K."/>
        </authorList>
    </citation>
    <scope>NUCLEOTIDE SEQUENCE [LARGE SCALE GENOMIC DNA]</scope>
    <source>
        <strain evidence="9">DSM 17711 / JCM 13418 / NBRC 101707 / SANAE</strain>
    </source>
</reference>
<dbReference type="STRING" id="304371.MCP_1703"/>
<dbReference type="EC" id="5.2.1.8" evidence="6"/>
<name>D1YZA3_METPS</name>
<dbReference type="InterPro" id="IPR046357">
    <property type="entry name" value="PPIase_dom_sf"/>
</dbReference>
<evidence type="ECO:0000256" key="3">
    <source>
        <dbReference type="ARBA" id="ARBA00023110"/>
    </source>
</evidence>
<reference evidence="8 9" key="2">
    <citation type="journal article" date="2008" name="Int. J. Syst. Evol. Microbiol.">
        <title>Methanocella paludicola gen. nov., sp. nov., a methane-producing archaeon, the first isolate of the lineage 'Rice Cluster I', and proposal of the new archaeal order Methanocellales ord. nov.</title>
        <authorList>
            <person name="Sakai S."/>
            <person name="Imachi H."/>
            <person name="Hanada S."/>
            <person name="Ohashi A."/>
            <person name="Harada H."/>
            <person name="Kamagata Y."/>
        </authorList>
    </citation>
    <scope>NUCLEOTIDE SEQUENCE [LARGE SCALE GENOMIC DNA]</scope>
    <source>
        <strain evidence="9">DSM 17711 / JCM 13418 / NBRC 101707 / SANAE</strain>
    </source>
</reference>
<feature type="domain" description="PPIase FKBP-type" evidence="7">
    <location>
        <begin position="6"/>
        <end position="83"/>
    </location>
</feature>
<dbReference type="Proteomes" id="UP000001882">
    <property type="component" value="Chromosome"/>
</dbReference>
<dbReference type="Pfam" id="PF22199">
    <property type="entry name" value="FKBP26_IF"/>
    <property type="match status" value="1"/>
</dbReference>
<evidence type="ECO:0000313" key="8">
    <source>
        <dbReference type="EMBL" id="BAI61775.1"/>
    </source>
</evidence>
<keyword evidence="9" id="KW-1185">Reference proteome</keyword>
<keyword evidence="3 5" id="KW-0697">Rotamase</keyword>
<reference evidence="8 9" key="1">
    <citation type="journal article" date="2007" name="Appl. Environ. Microbiol.">
        <title>Isolation of key methanogens for global methane emission from rice paddy fields: a novel isolate affiliated with the clone cluster rice cluster I.</title>
        <authorList>
            <person name="Sakai S."/>
            <person name="Imachi H."/>
            <person name="Sekiguchi Y."/>
            <person name="Ohashi A."/>
            <person name="Harada H."/>
            <person name="Kamagata Y."/>
        </authorList>
    </citation>
    <scope>NUCLEOTIDE SEQUENCE [LARGE SCALE GENOMIC DNA]</scope>
    <source>
        <strain evidence="9">DSM 17711 / JCM 13418 / NBRC 101707 / SANAE</strain>
    </source>
</reference>
<dbReference type="KEGG" id="mpd:MCP_1703"/>
<dbReference type="PANTHER" id="PTHR47861:SF2">
    <property type="entry name" value="LONG-TYPE PEPTIDYL-PROLYL CIS-TRANS ISOMERASE"/>
    <property type="match status" value="1"/>
</dbReference>
<dbReference type="SUPFAM" id="SSF54534">
    <property type="entry name" value="FKBP-like"/>
    <property type="match status" value="1"/>
</dbReference>
<proteinExistence type="inferred from homology"/>
<dbReference type="GeneID" id="8681611"/>
<organism evidence="8 9">
    <name type="scientific">Methanocella paludicola (strain DSM 17711 / JCM 13418 / NBRC 101707 / SANAE)</name>
    <dbReference type="NCBI Taxonomy" id="304371"/>
    <lineage>
        <taxon>Archaea</taxon>
        <taxon>Methanobacteriati</taxon>
        <taxon>Methanobacteriota</taxon>
        <taxon>Stenosarchaea group</taxon>
        <taxon>Methanomicrobia</taxon>
        <taxon>Methanocellales</taxon>
        <taxon>Methanocellaceae</taxon>
        <taxon>Methanocella</taxon>
    </lineage>
</organism>
<keyword evidence="4 5" id="KW-0413">Isomerase</keyword>
<evidence type="ECO:0000256" key="4">
    <source>
        <dbReference type="ARBA" id="ARBA00023235"/>
    </source>
</evidence>
<evidence type="ECO:0000256" key="1">
    <source>
        <dbReference type="ARBA" id="ARBA00000971"/>
    </source>
</evidence>
<accession>D1YZA3</accession>
<dbReference type="GO" id="GO:0003755">
    <property type="term" value="F:peptidyl-prolyl cis-trans isomerase activity"/>
    <property type="evidence" value="ECO:0007669"/>
    <property type="project" value="UniProtKB-UniRule"/>
</dbReference>
<dbReference type="OrthoDB" id="8615at2157"/>
<dbReference type="Gene3D" id="3.30.70.2210">
    <property type="match status" value="1"/>
</dbReference>
<sequence>MAITKGDIIKLSFTGKLDNGSVFDTTDADVAKENNIYDEKRTYEPMTIVVGSNSLVEGFEEDLMGKKKGYKGTVAVPPEKGYGFRSLELIETVSVKKFDKKPEPGVWIESEGRIGVVESVSGGRVKVDYNEPLAGKTLTYEYKIEDVLEDKGEKTDAIVHGYIGPEAKYEVDGDNITIDVPKGYFLSEEWTLGKVLIARFLTSFAGYKTVTYKETFTEEDLIEKSE</sequence>
<dbReference type="PANTHER" id="PTHR47861">
    <property type="entry name" value="FKBP-TYPE PEPTIDYL-PROLYL CIS-TRANS ISOMERASE SLYD"/>
    <property type="match status" value="1"/>
</dbReference>
<dbReference type="PROSITE" id="PS50059">
    <property type="entry name" value="FKBP_PPIASE"/>
    <property type="match status" value="1"/>
</dbReference>
<evidence type="ECO:0000313" key="9">
    <source>
        <dbReference type="Proteomes" id="UP000001882"/>
    </source>
</evidence>